<dbReference type="GO" id="GO:0000981">
    <property type="term" value="F:DNA-binding transcription factor activity, RNA polymerase II-specific"/>
    <property type="evidence" value="ECO:0007669"/>
    <property type="project" value="InterPro"/>
</dbReference>
<dbReference type="PANTHER" id="PTHR47840:SF1">
    <property type="entry name" value="ZN(II)2CYS6 TRANSCRIPTION FACTOR (EUROFUNG)"/>
    <property type="match status" value="1"/>
</dbReference>
<dbReference type="SUPFAM" id="SSF57701">
    <property type="entry name" value="Zn2/Cys6 DNA-binding domain"/>
    <property type="match status" value="1"/>
</dbReference>
<evidence type="ECO:0000256" key="2">
    <source>
        <dbReference type="ARBA" id="ARBA00023163"/>
    </source>
</evidence>
<evidence type="ECO:0000313" key="6">
    <source>
        <dbReference type="EMBL" id="KAG4426454.1"/>
    </source>
</evidence>
<dbReference type="PROSITE" id="PS50048">
    <property type="entry name" value="ZN2_CY6_FUNGAL_2"/>
    <property type="match status" value="1"/>
</dbReference>
<gene>
    <name evidence="6" type="ORF">IFR04_000336</name>
</gene>
<organism evidence="6 7">
    <name type="scientific">Cadophora malorum</name>
    <dbReference type="NCBI Taxonomy" id="108018"/>
    <lineage>
        <taxon>Eukaryota</taxon>
        <taxon>Fungi</taxon>
        <taxon>Dikarya</taxon>
        <taxon>Ascomycota</taxon>
        <taxon>Pezizomycotina</taxon>
        <taxon>Leotiomycetes</taxon>
        <taxon>Helotiales</taxon>
        <taxon>Ploettnerulaceae</taxon>
        <taxon>Cadophora</taxon>
    </lineage>
</organism>
<dbReference type="CDD" id="cd00067">
    <property type="entry name" value="GAL4"/>
    <property type="match status" value="1"/>
</dbReference>
<feature type="region of interest" description="Disordered" evidence="4">
    <location>
        <begin position="149"/>
        <end position="171"/>
    </location>
</feature>
<feature type="domain" description="Zn(2)-C6 fungal-type" evidence="5">
    <location>
        <begin position="30"/>
        <end position="61"/>
    </location>
</feature>
<dbReference type="PROSITE" id="PS00463">
    <property type="entry name" value="ZN2_CY6_FUNGAL_1"/>
    <property type="match status" value="1"/>
</dbReference>
<dbReference type="GO" id="GO:0008270">
    <property type="term" value="F:zinc ion binding"/>
    <property type="evidence" value="ECO:0007669"/>
    <property type="project" value="InterPro"/>
</dbReference>
<dbReference type="CDD" id="cd12148">
    <property type="entry name" value="fungal_TF_MHR"/>
    <property type="match status" value="1"/>
</dbReference>
<name>A0A8H7WKJ5_9HELO</name>
<dbReference type="OrthoDB" id="5392779at2759"/>
<dbReference type="InterPro" id="IPR036864">
    <property type="entry name" value="Zn2-C6_fun-type_DNA-bd_sf"/>
</dbReference>
<protein>
    <recommendedName>
        <fullName evidence="5">Zn(2)-C6 fungal-type domain-containing protein</fullName>
    </recommendedName>
</protein>
<dbReference type="InterPro" id="IPR001138">
    <property type="entry name" value="Zn2Cys6_DnaBD"/>
</dbReference>
<evidence type="ECO:0000256" key="3">
    <source>
        <dbReference type="ARBA" id="ARBA00023242"/>
    </source>
</evidence>
<evidence type="ECO:0000313" key="7">
    <source>
        <dbReference type="Proteomes" id="UP000664132"/>
    </source>
</evidence>
<feature type="region of interest" description="Disordered" evidence="4">
    <location>
        <begin position="1"/>
        <end position="20"/>
    </location>
</feature>
<sequence length="712" mass="79435">MLDHDIISGPPSAEGENLNRRKRVRKGTRSCWECKRRKVRCQLSSEDVPVCSGCLSRGTTCLSQEYPEEREPSNHGNQVGERLGRMEALLETLLAKVSAYEEEEEAQKMMTPESIGNDVLTPFATSGSDATSNTPIITLFDSPILGRRDTSVSQTPVSHSTSTKPSCRPPKNERIRQVLLDLLPPQHETNLIVLSSSSWFLVHALENRVTSKCDSVSSATSKLSELARGHPTKIARTLMFIAVCLQQLDPEFDKSKLHLFPTPQARMEKMIITVQGLITSDDELVSTVNGLETLVLLGAFHINAGNPRRAWMTFRRAMNIGQLMGIHKPDTSIEGGWEMWLQMIQGDRYLSLLLGLPAGCDDPGYKVDETFDNPAINKDCLFTRKMCDLSSRIIARNEASSTHAYATTQEIDEGLDRLAKEMPASWWAIPDIVENDRSLGAALTFDRLMAQVWFFQLESLLHLPFMLKSERRFEYSKFSCLKASREVLWRYLALRSAENKSFCCKIIDFGALTASVTLFLGLLEPVSGPESPERKSDRNLIQTVLESMEELSQGGNDVVATQSVNVIKSLLAIDDASGRNTGNLKLTIPYFGTISIIRPHKAPQDTPATLPYVPPQLQSGEQGNTSPQHQLQSLTINQNSTQQNWPTSAHNFVPLHTSQQNPMGLPHVSFTSSQFPEVGPDQQIEDWGLPVEMDTLFFDSLLNTDIEGNWIF</sequence>
<evidence type="ECO:0000256" key="4">
    <source>
        <dbReference type="SAM" id="MobiDB-lite"/>
    </source>
</evidence>
<dbReference type="AlphaFoldDB" id="A0A8H7WKJ5"/>
<keyword evidence="7" id="KW-1185">Reference proteome</keyword>
<dbReference type="EMBL" id="JAFJYH010000002">
    <property type="protein sequence ID" value="KAG4426454.1"/>
    <property type="molecule type" value="Genomic_DNA"/>
</dbReference>
<proteinExistence type="predicted"/>
<reference evidence="6" key="1">
    <citation type="submission" date="2021-02" db="EMBL/GenBank/DDBJ databases">
        <title>Genome sequence Cadophora malorum strain M34.</title>
        <authorList>
            <person name="Stefanovic E."/>
            <person name="Vu D."/>
            <person name="Scully C."/>
            <person name="Dijksterhuis J."/>
            <person name="Roader J."/>
            <person name="Houbraken J."/>
        </authorList>
    </citation>
    <scope>NUCLEOTIDE SEQUENCE</scope>
    <source>
        <strain evidence="6">M34</strain>
    </source>
</reference>
<dbReference type="SMART" id="SM00066">
    <property type="entry name" value="GAL4"/>
    <property type="match status" value="1"/>
</dbReference>
<evidence type="ECO:0000259" key="5">
    <source>
        <dbReference type="PROSITE" id="PS50048"/>
    </source>
</evidence>
<feature type="compositionally biased region" description="Polar residues" evidence="4">
    <location>
        <begin position="151"/>
        <end position="165"/>
    </location>
</feature>
<dbReference type="PANTHER" id="PTHR47840">
    <property type="entry name" value="ZN(II)2CYS6 TRANSCRIPTION FACTOR (EUROFUNG)-RELATED"/>
    <property type="match status" value="1"/>
</dbReference>
<comment type="caution">
    <text evidence="6">The sequence shown here is derived from an EMBL/GenBank/DDBJ whole genome shotgun (WGS) entry which is preliminary data.</text>
</comment>
<evidence type="ECO:0000256" key="1">
    <source>
        <dbReference type="ARBA" id="ARBA00023015"/>
    </source>
</evidence>
<keyword evidence="1" id="KW-0805">Transcription regulation</keyword>
<keyword evidence="2" id="KW-0804">Transcription</keyword>
<accession>A0A8H7WKJ5</accession>
<dbReference type="Proteomes" id="UP000664132">
    <property type="component" value="Unassembled WGS sequence"/>
</dbReference>
<dbReference type="Gene3D" id="4.10.240.10">
    <property type="entry name" value="Zn(2)-C6 fungal-type DNA-binding domain"/>
    <property type="match status" value="1"/>
</dbReference>
<dbReference type="Pfam" id="PF00172">
    <property type="entry name" value="Zn_clus"/>
    <property type="match status" value="1"/>
</dbReference>
<keyword evidence="3" id="KW-0539">Nucleus</keyword>